<comment type="function">
    <text evidence="1 7">Tetrapolymerization of the monopyrrole PBG into the hydroxymethylbilane pre-uroporphyrinogen in several discrete steps.</text>
</comment>
<dbReference type="Gene3D" id="3.40.190.10">
    <property type="entry name" value="Periplasmic binding protein-like II"/>
    <property type="match status" value="2"/>
</dbReference>
<dbReference type="EMBL" id="LT906441">
    <property type="protein sequence ID" value="SNV28856.1"/>
    <property type="molecule type" value="Genomic_DNA"/>
</dbReference>
<feature type="domain" description="Porphobilinogen deaminase C-terminal" evidence="10">
    <location>
        <begin position="237"/>
        <end position="322"/>
    </location>
</feature>
<dbReference type="PROSITE" id="PS00533">
    <property type="entry name" value="PORPHOBILINOGEN_DEAM"/>
    <property type="match status" value="1"/>
</dbReference>
<dbReference type="PANTHER" id="PTHR11557">
    <property type="entry name" value="PORPHOBILINOGEN DEAMINASE"/>
    <property type="match status" value="1"/>
</dbReference>
<dbReference type="Pfam" id="PF03900">
    <property type="entry name" value="Porphobil_deamC"/>
    <property type="match status" value="1"/>
</dbReference>
<dbReference type="PIRSF" id="PIRSF001438">
    <property type="entry name" value="4pyrrol_synth_OHMeBilane_synth"/>
    <property type="match status" value="1"/>
</dbReference>
<evidence type="ECO:0000259" key="9">
    <source>
        <dbReference type="Pfam" id="PF01379"/>
    </source>
</evidence>
<evidence type="ECO:0000256" key="2">
    <source>
        <dbReference type="ARBA" id="ARBA00005638"/>
    </source>
</evidence>
<comment type="subunit">
    <text evidence="3 7">Monomer.</text>
</comment>
<dbReference type="KEGG" id="cgrn:4412665_00202"/>
<sequence length="373" mass="38660">MGDMTVIRLGTRASALATTQSQTVADLLTAQGLQVELFHVTTDGDTSTASLRQMGGTGVFATAIRYALIGSQCDVAVHSFKDLPTAQPIGLRVAAVPPREDPRDALVARDSLTLDELPKGAKVGTGSPRRFAQLLAQRPDLQIVDIRGNVDTRLGRVKGLGRYAKGGGREDLDAVILACAGLERLGHAGLITERLSTDVLMPAPAQGALAVECRNADSLHGPLAKALQAIDDRPSHLAALAERAVLNRLGAGCAAPVGAHATLTEGGPDKTAQPDVLHLQAVVCSLDGTKQVRKEASIELPPLTEHFAAAYGIGEKLAEDLLDAGAGEITDLSASRSTPANPDVHDSASAIRSSEAHSDTPGTQTAAGSKEGR</sequence>
<feature type="region of interest" description="Disordered" evidence="8">
    <location>
        <begin position="332"/>
        <end position="373"/>
    </location>
</feature>
<comment type="catalytic activity">
    <reaction evidence="6 7">
        <text>4 porphobilinogen + H2O = hydroxymethylbilane + 4 NH4(+)</text>
        <dbReference type="Rhea" id="RHEA:13185"/>
        <dbReference type="ChEBI" id="CHEBI:15377"/>
        <dbReference type="ChEBI" id="CHEBI:28938"/>
        <dbReference type="ChEBI" id="CHEBI:57845"/>
        <dbReference type="ChEBI" id="CHEBI:58126"/>
        <dbReference type="EC" id="2.5.1.61"/>
    </reaction>
</comment>
<gene>
    <name evidence="7 11" type="primary">hemC</name>
    <name evidence="11" type="ORF">SAMEA4412665_00202</name>
</gene>
<dbReference type="Gene3D" id="3.30.160.40">
    <property type="entry name" value="Porphobilinogen deaminase, C-terminal domain"/>
    <property type="match status" value="1"/>
</dbReference>
<proteinExistence type="inferred from homology"/>
<evidence type="ECO:0000259" key="10">
    <source>
        <dbReference type="Pfam" id="PF03900"/>
    </source>
</evidence>
<keyword evidence="4 7" id="KW-0808">Transferase</keyword>
<dbReference type="EC" id="2.5.1.61" evidence="7"/>
<evidence type="ECO:0000256" key="8">
    <source>
        <dbReference type="SAM" id="MobiDB-lite"/>
    </source>
</evidence>
<dbReference type="SUPFAM" id="SSF54782">
    <property type="entry name" value="Porphobilinogen deaminase (hydroxymethylbilane synthase), C-terminal domain"/>
    <property type="match status" value="1"/>
</dbReference>
<dbReference type="Pfam" id="PF01379">
    <property type="entry name" value="Porphobil_deam"/>
    <property type="match status" value="1"/>
</dbReference>
<evidence type="ECO:0000313" key="11">
    <source>
        <dbReference type="EMBL" id="SNV28856.1"/>
    </source>
</evidence>
<evidence type="ECO:0000256" key="7">
    <source>
        <dbReference type="HAMAP-Rule" id="MF_00260"/>
    </source>
</evidence>
<feature type="modified residue" description="S-(dipyrrolylmethanemethyl)cysteine" evidence="7">
    <location>
        <position position="253"/>
    </location>
</feature>
<dbReference type="NCBIfam" id="TIGR00212">
    <property type="entry name" value="hemC"/>
    <property type="match status" value="1"/>
</dbReference>
<dbReference type="PRINTS" id="PR00151">
    <property type="entry name" value="PORPHBDMNASE"/>
</dbReference>
<evidence type="ECO:0000256" key="6">
    <source>
        <dbReference type="ARBA" id="ARBA00048169"/>
    </source>
</evidence>
<dbReference type="SUPFAM" id="SSF53850">
    <property type="entry name" value="Periplasmic binding protein-like II"/>
    <property type="match status" value="1"/>
</dbReference>
<comment type="similarity">
    <text evidence="2 7">Belongs to the HMBS family.</text>
</comment>
<organism evidence="11 12">
    <name type="scientific">Cutibacterium granulosum</name>
    <dbReference type="NCBI Taxonomy" id="33011"/>
    <lineage>
        <taxon>Bacteria</taxon>
        <taxon>Bacillati</taxon>
        <taxon>Actinomycetota</taxon>
        <taxon>Actinomycetes</taxon>
        <taxon>Propionibacteriales</taxon>
        <taxon>Propionibacteriaceae</taxon>
        <taxon>Cutibacterium</taxon>
    </lineage>
</organism>
<dbReference type="InterPro" id="IPR036803">
    <property type="entry name" value="Porphobilinogen_deaminase_C_sf"/>
</dbReference>
<dbReference type="FunFam" id="3.40.190.10:FF:000005">
    <property type="entry name" value="Porphobilinogen deaminase"/>
    <property type="match status" value="1"/>
</dbReference>
<accession>A0A239W457</accession>
<evidence type="ECO:0000313" key="12">
    <source>
        <dbReference type="Proteomes" id="UP000215332"/>
    </source>
</evidence>
<dbReference type="Proteomes" id="UP000215332">
    <property type="component" value="Chromosome 1"/>
</dbReference>
<dbReference type="GO" id="GO:0004418">
    <property type="term" value="F:hydroxymethylbilane synthase activity"/>
    <property type="evidence" value="ECO:0007669"/>
    <property type="project" value="UniProtKB-UniRule"/>
</dbReference>
<dbReference type="GO" id="GO:0005737">
    <property type="term" value="C:cytoplasm"/>
    <property type="evidence" value="ECO:0007669"/>
    <property type="project" value="UniProtKB-UniRule"/>
</dbReference>
<comment type="miscellaneous">
    <text evidence="7">The porphobilinogen subunits are added to the dipyrromethane group.</text>
</comment>
<protein>
    <recommendedName>
        <fullName evidence="7">Porphobilinogen deaminase</fullName>
        <shortName evidence="7">PBG</shortName>
        <ecNumber evidence="7">2.5.1.61</ecNumber>
    </recommendedName>
    <alternativeName>
        <fullName evidence="7">Hydroxymethylbilane synthase</fullName>
        <shortName evidence="7">HMBS</shortName>
    </alternativeName>
    <alternativeName>
        <fullName evidence="7">Pre-uroporphyrinogen synthase</fullName>
    </alternativeName>
</protein>
<reference evidence="11 12" key="1">
    <citation type="submission" date="2017-06" db="EMBL/GenBank/DDBJ databases">
        <authorList>
            <consortium name="Pathogen Informatics"/>
        </authorList>
    </citation>
    <scope>NUCLEOTIDE SEQUENCE [LARGE SCALE GENOMIC DNA]</scope>
    <source>
        <strain evidence="11 12">NCTC11865</strain>
    </source>
</reference>
<dbReference type="InterPro" id="IPR022419">
    <property type="entry name" value="Porphobilin_deaminase_cofac_BS"/>
</dbReference>
<dbReference type="GO" id="GO:0006782">
    <property type="term" value="P:protoporphyrinogen IX biosynthetic process"/>
    <property type="evidence" value="ECO:0007669"/>
    <property type="project" value="UniProtKB-UniRule"/>
</dbReference>
<dbReference type="PANTHER" id="PTHR11557:SF0">
    <property type="entry name" value="PORPHOBILINOGEN DEAMINASE"/>
    <property type="match status" value="1"/>
</dbReference>
<dbReference type="AlphaFoldDB" id="A0A239W457"/>
<dbReference type="InterPro" id="IPR000860">
    <property type="entry name" value="HemC"/>
</dbReference>
<feature type="domain" description="Porphobilinogen deaminase N-terminal" evidence="9">
    <location>
        <begin position="7"/>
        <end position="218"/>
    </location>
</feature>
<comment type="cofactor">
    <cofactor evidence="7">
        <name>dipyrromethane</name>
        <dbReference type="ChEBI" id="CHEBI:60342"/>
    </cofactor>
    <text evidence="7">Binds 1 dipyrromethane group covalently.</text>
</comment>
<dbReference type="InterPro" id="IPR022418">
    <property type="entry name" value="Porphobilinogen_deaminase_C"/>
</dbReference>
<dbReference type="eggNOG" id="COG0181">
    <property type="taxonomic scope" value="Bacteria"/>
</dbReference>
<keyword evidence="5 7" id="KW-0627">Porphyrin biosynthesis</keyword>
<evidence type="ECO:0000256" key="3">
    <source>
        <dbReference type="ARBA" id="ARBA00011245"/>
    </source>
</evidence>
<dbReference type="HAMAP" id="MF_00260">
    <property type="entry name" value="Porphobil_deam"/>
    <property type="match status" value="1"/>
</dbReference>
<evidence type="ECO:0000256" key="5">
    <source>
        <dbReference type="ARBA" id="ARBA00023244"/>
    </source>
</evidence>
<dbReference type="InterPro" id="IPR022417">
    <property type="entry name" value="Porphobilin_deaminase_N"/>
</dbReference>
<evidence type="ECO:0000256" key="4">
    <source>
        <dbReference type="ARBA" id="ARBA00022679"/>
    </source>
</evidence>
<evidence type="ECO:0000256" key="1">
    <source>
        <dbReference type="ARBA" id="ARBA00002869"/>
    </source>
</evidence>
<name>A0A239W457_9ACTN</name>